<dbReference type="InterPro" id="IPR012373">
    <property type="entry name" value="Ferrdict_sens_TM"/>
</dbReference>
<dbReference type="GO" id="GO:0016989">
    <property type="term" value="F:sigma factor antagonist activity"/>
    <property type="evidence" value="ECO:0007669"/>
    <property type="project" value="TreeGrafter"/>
</dbReference>
<keyword evidence="4" id="KW-1185">Reference proteome</keyword>
<gene>
    <name evidence="3" type="ORF">EQG79_21445</name>
</gene>
<dbReference type="RefSeq" id="WP_129603877.1">
    <property type="nucleotide sequence ID" value="NZ_SBLB01000006.1"/>
</dbReference>
<dbReference type="Proteomes" id="UP000290407">
    <property type="component" value="Unassembled WGS sequence"/>
</dbReference>
<dbReference type="EMBL" id="SBLB01000006">
    <property type="protein sequence ID" value="RYC68022.1"/>
    <property type="molecule type" value="Genomic_DNA"/>
</dbReference>
<dbReference type="InterPro" id="IPR006860">
    <property type="entry name" value="FecR"/>
</dbReference>
<evidence type="ECO:0000259" key="2">
    <source>
        <dbReference type="Pfam" id="PF16344"/>
    </source>
</evidence>
<dbReference type="AlphaFoldDB" id="A0A4Q2UHM8"/>
<dbReference type="Pfam" id="PF04773">
    <property type="entry name" value="FecR"/>
    <property type="match status" value="1"/>
</dbReference>
<dbReference type="PANTHER" id="PTHR30273:SF2">
    <property type="entry name" value="PROTEIN FECR"/>
    <property type="match status" value="1"/>
</dbReference>
<dbReference type="InterPro" id="IPR032508">
    <property type="entry name" value="FecR_C"/>
</dbReference>
<feature type="domain" description="FecR protein" evidence="1">
    <location>
        <begin position="126"/>
        <end position="222"/>
    </location>
</feature>
<dbReference type="Pfam" id="PF16344">
    <property type="entry name" value="FecR_C"/>
    <property type="match status" value="1"/>
</dbReference>
<comment type="caution">
    <text evidence="3">The sequence shown here is derived from an EMBL/GenBank/DDBJ whole genome shotgun (WGS) entry which is preliminary data.</text>
</comment>
<proteinExistence type="predicted"/>
<name>A0A4Q2UHM8_9BACT</name>
<sequence>MLPAIDKQLLFDHFADKTTPLQKRQIEEWLGSEANREQFYAWLSEWEQHNASYLPALEEPLQRFVDHMNKVPSGLADVDADKLRPLEVVTQRRGVRSPWGWLAAASVLVGGLFLGWQYQETILYKTYQTVYGETKPVLLSDGSRVFLQANSLLRVPRFGFSERSREVWLKGEAGFVVTHTDNNLKFQVKTDKSFDVVVHGTEFTVNTRSYRANVMLRKGKVQVNCNLGKTQNQIFLKPGDLVSLEQPNRPQIQHQIKPQVYEQWKERRFVFDNMSLQAFGQLLTENYGLSVTISDSAIAQRTLVGSFRADNVDELLELVAEIFDLKVTRDGNTVRLSEVD</sequence>
<evidence type="ECO:0000313" key="4">
    <source>
        <dbReference type="Proteomes" id="UP000290407"/>
    </source>
</evidence>
<evidence type="ECO:0000259" key="1">
    <source>
        <dbReference type="Pfam" id="PF04773"/>
    </source>
</evidence>
<organism evidence="3 4">
    <name type="scientific">Spirosoma sordidisoli</name>
    <dbReference type="NCBI Taxonomy" id="2502893"/>
    <lineage>
        <taxon>Bacteria</taxon>
        <taxon>Pseudomonadati</taxon>
        <taxon>Bacteroidota</taxon>
        <taxon>Cytophagia</taxon>
        <taxon>Cytophagales</taxon>
        <taxon>Cytophagaceae</taxon>
        <taxon>Spirosoma</taxon>
    </lineage>
</organism>
<protein>
    <submittedName>
        <fullName evidence="3">DUF4974 domain-containing protein</fullName>
    </submittedName>
</protein>
<dbReference type="Gene3D" id="3.55.50.30">
    <property type="match status" value="1"/>
</dbReference>
<dbReference type="PANTHER" id="PTHR30273">
    <property type="entry name" value="PERIPLASMIC SIGNAL SENSOR AND SIGMA FACTOR ACTIVATOR FECR-RELATED"/>
    <property type="match status" value="1"/>
</dbReference>
<accession>A0A4Q2UHM8</accession>
<feature type="domain" description="Protein FecR C-terminal" evidence="2">
    <location>
        <begin position="268"/>
        <end position="334"/>
    </location>
</feature>
<dbReference type="PIRSF" id="PIRSF018266">
    <property type="entry name" value="FecR"/>
    <property type="match status" value="1"/>
</dbReference>
<evidence type="ECO:0000313" key="3">
    <source>
        <dbReference type="EMBL" id="RYC68022.1"/>
    </source>
</evidence>
<reference evidence="3 4" key="1">
    <citation type="submission" date="2019-01" db="EMBL/GenBank/DDBJ databases">
        <title>Spirosoma flava sp. nov., a propanil-degrading bacterium isolated from herbicide-contaminated soil.</title>
        <authorList>
            <person name="Zhang L."/>
            <person name="Jiang J.-D."/>
        </authorList>
    </citation>
    <scope>NUCLEOTIDE SEQUENCE [LARGE SCALE GENOMIC DNA]</scope>
    <source>
        <strain evidence="3 4">TY50</strain>
    </source>
</reference>
<dbReference type="Gene3D" id="2.60.120.1440">
    <property type="match status" value="1"/>
</dbReference>